<protein>
    <submittedName>
        <fullName evidence="2">Uncharacterized protein</fullName>
    </submittedName>
</protein>
<accession>A0A1J1GND1</accession>
<evidence type="ECO:0000256" key="1">
    <source>
        <dbReference type="SAM" id="Phobius"/>
    </source>
</evidence>
<reference evidence="2" key="1">
    <citation type="submission" date="2015-04" db="EMBL/GenBank/DDBJ databases">
        <authorList>
            <consortium name="Pathogen Informatics"/>
        </authorList>
    </citation>
    <scope>NUCLEOTIDE SEQUENCE [LARGE SCALE GENOMIC DNA]</scope>
    <source>
        <strain evidence="2">8A</strain>
    </source>
</reference>
<evidence type="ECO:0000313" key="2">
    <source>
        <dbReference type="EMBL" id="CRG93977.1"/>
    </source>
</evidence>
<name>A0A1J1GND1_PLAGA</name>
<dbReference type="RefSeq" id="XP_028526798.1">
    <property type="nucleotide sequence ID" value="XM_028670003.1"/>
</dbReference>
<dbReference type="Proteomes" id="UP000220797">
    <property type="component" value="Unassembled WGS sequence"/>
</dbReference>
<dbReference type="GeneID" id="39730211"/>
<dbReference type="VEuPathDB" id="PlasmoDB:PGAL8A_00168400"/>
<dbReference type="OrthoDB" id="389832at2759"/>
<keyword evidence="3" id="KW-1185">Reference proteome</keyword>
<dbReference type="AlphaFoldDB" id="A0A1J1GND1"/>
<keyword evidence="1" id="KW-0472">Membrane</keyword>
<gene>
    <name evidence="2" type="ORF">PGAL8A_00168400</name>
</gene>
<keyword evidence="1" id="KW-1133">Transmembrane helix</keyword>
<sequence length="199" mass="23704">MAISRSKIRHLFANATLQSYYPNSDMFKIPKVGNAPRLYNGLDPRKVHNYPWVNMFKTRTKKETGYQYGNWAGPSIHAMTPDELVTFFNNKDYLKHFTYKQILKATVGQFQFLFLLVGSLVVTVLPIFIFTMYIQKFEPLEVTMDPDEYYKHFHWHYYGGEIDHHAFSQYLEARRAVRYRNADINPVDWIPPEYRNEEE</sequence>
<feature type="transmembrane region" description="Helical" evidence="1">
    <location>
        <begin position="112"/>
        <end position="134"/>
    </location>
</feature>
<organism evidence="2 3">
    <name type="scientific">Plasmodium gallinaceum</name>
    <dbReference type="NCBI Taxonomy" id="5849"/>
    <lineage>
        <taxon>Eukaryota</taxon>
        <taxon>Sar</taxon>
        <taxon>Alveolata</taxon>
        <taxon>Apicomplexa</taxon>
        <taxon>Aconoidasida</taxon>
        <taxon>Haemosporida</taxon>
        <taxon>Plasmodiidae</taxon>
        <taxon>Plasmodium</taxon>
        <taxon>Plasmodium (Haemamoeba)</taxon>
    </lineage>
</organism>
<dbReference type="OMA" id="YYPTSEM"/>
<comment type="caution">
    <text evidence="2">The sequence shown here is derived from an EMBL/GenBank/DDBJ whole genome shotgun (WGS) entry which is preliminary data.</text>
</comment>
<proteinExistence type="predicted"/>
<evidence type="ECO:0000313" key="3">
    <source>
        <dbReference type="Proteomes" id="UP000220797"/>
    </source>
</evidence>
<keyword evidence="1" id="KW-0812">Transmembrane</keyword>
<dbReference type="EMBL" id="CVMV01000019">
    <property type="protein sequence ID" value="CRG93977.1"/>
    <property type="molecule type" value="Genomic_DNA"/>
</dbReference>